<evidence type="ECO:0000313" key="2">
    <source>
        <dbReference type="Proteomes" id="UP000805193"/>
    </source>
</evidence>
<accession>A0AC60QR71</accession>
<organism evidence="1 2">
    <name type="scientific">Ixodes persulcatus</name>
    <name type="common">Taiga tick</name>
    <dbReference type="NCBI Taxonomy" id="34615"/>
    <lineage>
        <taxon>Eukaryota</taxon>
        <taxon>Metazoa</taxon>
        <taxon>Ecdysozoa</taxon>
        <taxon>Arthropoda</taxon>
        <taxon>Chelicerata</taxon>
        <taxon>Arachnida</taxon>
        <taxon>Acari</taxon>
        <taxon>Parasitiformes</taxon>
        <taxon>Ixodida</taxon>
        <taxon>Ixodoidea</taxon>
        <taxon>Ixodidae</taxon>
        <taxon>Ixodinae</taxon>
        <taxon>Ixodes</taxon>
    </lineage>
</organism>
<gene>
    <name evidence="1" type="ORF">HPB47_016342</name>
</gene>
<sequence length="510" mass="58343">MASFRVSWDLDPWTSTSGWQRTTGVGPLLQNCRSRRLHEDVAKQSSLLLAEDIARSNVKHEVRVGFKMQKRPKSTFYRRVTKAARLDLDSILLDDAGGDERQSEATRGDRQAYQPPSDSSPERDRSSDECASSATPMPDIAPGRQEYQTVSHDGSDNSDCNASRGEEEHHVKGTELKELPIDLVMQVPLDFMHLVCLGVVHKLLRLWLKGNSRSRLGTATTWCQKRGEENKEDSMASSLLPPPKPLDTTGDLWQSWRIWKSEFKLFSTATMLTKKPKEVQAATFLMTIGEEARKAYATFVFEAEEERDDVNILMEKFESFYRPATNLTYNEFRFGTRDQREGETFNEWLTELRFMMQVLKLLHGVKRSQQQLSEQLALIIEVQRRAEGFATEPVGLPRIKSIEELMAFEKELEGSMKKRIELKKYMLTIGGDSPKENTSRILRKMLCHEVGAAFTWYGTKNKRAFSTLQFCQVMCDSMRVGTTPGCMAMRDCQFLRDLTDGKLINLARYL</sequence>
<keyword evidence="2" id="KW-1185">Reference proteome</keyword>
<reference evidence="1 2" key="1">
    <citation type="journal article" date="2020" name="Cell">
        <title>Large-Scale Comparative Analyses of Tick Genomes Elucidate Their Genetic Diversity and Vector Capacities.</title>
        <authorList>
            <consortium name="Tick Genome and Microbiome Consortium (TIGMIC)"/>
            <person name="Jia N."/>
            <person name="Wang J."/>
            <person name="Shi W."/>
            <person name="Du L."/>
            <person name="Sun Y."/>
            <person name="Zhan W."/>
            <person name="Jiang J.F."/>
            <person name="Wang Q."/>
            <person name="Zhang B."/>
            <person name="Ji P."/>
            <person name="Bell-Sakyi L."/>
            <person name="Cui X.M."/>
            <person name="Yuan T.T."/>
            <person name="Jiang B.G."/>
            <person name="Yang W.F."/>
            <person name="Lam T.T."/>
            <person name="Chang Q.C."/>
            <person name="Ding S.J."/>
            <person name="Wang X.J."/>
            <person name="Zhu J.G."/>
            <person name="Ruan X.D."/>
            <person name="Zhao L."/>
            <person name="Wei J.T."/>
            <person name="Ye R.Z."/>
            <person name="Que T.C."/>
            <person name="Du C.H."/>
            <person name="Zhou Y.H."/>
            <person name="Cheng J.X."/>
            <person name="Dai P.F."/>
            <person name="Guo W.B."/>
            <person name="Han X.H."/>
            <person name="Huang E.J."/>
            <person name="Li L.F."/>
            <person name="Wei W."/>
            <person name="Gao Y.C."/>
            <person name="Liu J.Z."/>
            <person name="Shao H.Z."/>
            <person name="Wang X."/>
            <person name="Wang C.C."/>
            <person name="Yang T.C."/>
            <person name="Huo Q.B."/>
            <person name="Li W."/>
            <person name="Chen H.Y."/>
            <person name="Chen S.E."/>
            <person name="Zhou L.G."/>
            <person name="Ni X.B."/>
            <person name="Tian J.H."/>
            <person name="Sheng Y."/>
            <person name="Liu T."/>
            <person name="Pan Y.S."/>
            <person name="Xia L.Y."/>
            <person name="Li J."/>
            <person name="Zhao F."/>
            <person name="Cao W.C."/>
        </authorList>
    </citation>
    <scope>NUCLEOTIDE SEQUENCE [LARGE SCALE GENOMIC DNA]</scope>
    <source>
        <strain evidence="1">Iper-2018</strain>
    </source>
</reference>
<comment type="caution">
    <text evidence="1">The sequence shown here is derived from an EMBL/GenBank/DDBJ whole genome shotgun (WGS) entry which is preliminary data.</text>
</comment>
<dbReference type="EMBL" id="JABSTQ010005053">
    <property type="protein sequence ID" value="KAG0440298.1"/>
    <property type="molecule type" value="Genomic_DNA"/>
</dbReference>
<evidence type="ECO:0000313" key="1">
    <source>
        <dbReference type="EMBL" id="KAG0440298.1"/>
    </source>
</evidence>
<proteinExistence type="predicted"/>
<dbReference type="Proteomes" id="UP000805193">
    <property type="component" value="Unassembled WGS sequence"/>
</dbReference>
<protein>
    <submittedName>
        <fullName evidence="1">Uncharacterized protein</fullName>
    </submittedName>
</protein>
<name>A0AC60QR71_IXOPE</name>